<feature type="domain" description="Phosphoribosyltransferase" evidence="3">
    <location>
        <begin position="9"/>
        <end position="159"/>
    </location>
</feature>
<dbReference type="Pfam" id="PF00156">
    <property type="entry name" value="Pribosyltran"/>
    <property type="match status" value="1"/>
</dbReference>
<comment type="caution">
    <text evidence="5">The sequence shown here is derived from an EMBL/GenBank/DDBJ whole genome shotgun (WGS) entry which is preliminary data.</text>
</comment>
<keyword evidence="5" id="KW-0328">Glycosyltransferase</keyword>
<organism evidence="5 6">
    <name type="scientific">Phytoactinopolyspora halophila</name>
    <dbReference type="NCBI Taxonomy" id="1981511"/>
    <lineage>
        <taxon>Bacteria</taxon>
        <taxon>Bacillati</taxon>
        <taxon>Actinomycetota</taxon>
        <taxon>Actinomycetes</taxon>
        <taxon>Jiangellales</taxon>
        <taxon>Jiangellaceae</taxon>
        <taxon>Phytoactinopolyspora</taxon>
    </lineage>
</organism>
<feature type="compositionally biased region" description="Low complexity" evidence="2">
    <location>
        <begin position="209"/>
        <end position="219"/>
    </location>
</feature>
<dbReference type="Gene3D" id="3.40.50.2020">
    <property type="match status" value="1"/>
</dbReference>
<dbReference type="Gene3D" id="3.30.1310.20">
    <property type="entry name" value="PRTase-like"/>
    <property type="match status" value="1"/>
</dbReference>
<dbReference type="CDD" id="cd06223">
    <property type="entry name" value="PRTases_typeI"/>
    <property type="match status" value="1"/>
</dbReference>
<name>A0A329QQV0_9ACTN</name>
<evidence type="ECO:0000313" key="6">
    <source>
        <dbReference type="Proteomes" id="UP000250462"/>
    </source>
</evidence>
<keyword evidence="5" id="KW-0808">Transferase</keyword>
<dbReference type="SUPFAM" id="SSF53271">
    <property type="entry name" value="PRTase-like"/>
    <property type="match status" value="1"/>
</dbReference>
<dbReference type="InterPro" id="IPR002925">
    <property type="entry name" value="Dienelactn_hydro"/>
</dbReference>
<keyword evidence="6" id="KW-1185">Reference proteome</keyword>
<comment type="similarity">
    <text evidence="1">Belongs to the AB hydrolase superfamily.</text>
</comment>
<dbReference type="InterPro" id="IPR029057">
    <property type="entry name" value="PRTase-like"/>
</dbReference>
<evidence type="ECO:0000256" key="2">
    <source>
        <dbReference type="SAM" id="MobiDB-lite"/>
    </source>
</evidence>
<dbReference type="InterPro" id="IPR000836">
    <property type="entry name" value="PRTase_dom"/>
</dbReference>
<feature type="compositionally biased region" description="Basic and acidic residues" evidence="2">
    <location>
        <begin position="226"/>
        <end position="235"/>
    </location>
</feature>
<dbReference type="GO" id="GO:0016787">
    <property type="term" value="F:hydrolase activity"/>
    <property type="evidence" value="ECO:0007669"/>
    <property type="project" value="InterPro"/>
</dbReference>
<evidence type="ECO:0000256" key="1">
    <source>
        <dbReference type="ARBA" id="ARBA00008645"/>
    </source>
</evidence>
<sequence length="458" mass="48441">MTFRDRDDAGRRLAARLEGETFDDPVVLGLPRGGIPVAAHVASALDAPLDVFVARKVGAPGQPELGIGAIAEGGDEVVVTGTERRLGIGPDQMRQLADDERRELARRVETYRGQAPLPPLKDRDVVLVDDGLATGITAEAALRALRGHRPRRLVVAVPVCPQDTLRRLSGVADAVIALVTPGVLDGIGAWYQDFRQTSDDEVSTVLAESRAAGGTSATSGSGGTDAGRRTGHDPQESTPGERTVALQVPDVGTVYGDLVVPDGARGVVLFAHGSGSSRHSRRNRWVAQTLHSHGFATMLMDLLTASEEQADARTAHLRFDIGLLAERLELATAWLAGEPSTGELPLGYFGASTGAAAALVAAARHPERVGAVVSRGGRPDLAGDLIREVRAPTLAIVGGRDEQVRELNERALAAMTAPYRLEIVRGATHLFEEPGALEQVGDLATTWFRTHLDVSDSS</sequence>
<feature type="domain" description="Dienelactone hydrolase" evidence="4">
    <location>
        <begin position="259"/>
        <end position="435"/>
    </location>
</feature>
<protein>
    <submittedName>
        <fullName evidence="5">Phosphoribosyltransferase</fullName>
    </submittedName>
</protein>
<dbReference type="OrthoDB" id="9810066at2"/>
<dbReference type="SUPFAM" id="SSF53474">
    <property type="entry name" value="alpha/beta-Hydrolases"/>
    <property type="match status" value="1"/>
</dbReference>
<dbReference type="Gene3D" id="3.40.50.1820">
    <property type="entry name" value="alpha/beta hydrolase"/>
    <property type="match status" value="1"/>
</dbReference>
<dbReference type="Proteomes" id="UP000250462">
    <property type="component" value="Unassembled WGS sequence"/>
</dbReference>
<dbReference type="AlphaFoldDB" id="A0A329QQV0"/>
<dbReference type="GO" id="GO:0016757">
    <property type="term" value="F:glycosyltransferase activity"/>
    <property type="evidence" value="ECO:0007669"/>
    <property type="project" value="UniProtKB-KW"/>
</dbReference>
<dbReference type="PANTHER" id="PTHR22946:SF0">
    <property type="entry name" value="DIENELACTONE HYDROLASE DOMAIN-CONTAINING PROTEIN"/>
    <property type="match status" value="1"/>
</dbReference>
<dbReference type="RefSeq" id="WP_112258491.1">
    <property type="nucleotide sequence ID" value="NZ_QMIG01000010.1"/>
</dbReference>
<reference evidence="5 6" key="1">
    <citation type="submission" date="2018-06" db="EMBL/GenBank/DDBJ databases">
        <title>Phytoactinopolyspora halophila sp. nov., a novel halophilic actinomycete isolated from a saline soil in China.</title>
        <authorList>
            <person name="Tang S.-K."/>
        </authorList>
    </citation>
    <scope>NUCLEOTIDE SEQUENCE [LARGE SCALE GENOMIC DNA]</scope>
    <source>
        <strain evidence="5 6">YIM 96934</strain>
    </source>
</reference>
<evidence type="ECO:0000313" key="5">
    <source>
        <dbReference type="EMBL" id="RAW14069.1"/>
    </source>
</evidence>
<dbReference type="InterPro" id="IPR029058">
    <property type="entry name" value="AB_hydrolase_fold"/>
</dbReference>
<dbReference type="InterPro" id="IPR050261">
    <property type="entry name" value="FrsA_esterase"/>
</dbReference>
<dbReference type="PANTHER" id="PTHR22946">
    <property type="entry name" value="DIENELACTONE HYDROLASE DOMAIN-CONTAINING PROTEIN-RELATED"/>
    <property type="match status" value="1"/>
</dbReference>
<dbReference type="EMBL" id="QMIG01000010">
    <property type="protein sequence ID" value="RAW14069.1"/>
    <property type="molecule type" value="Genomic_DNA"/>
</dbReference>
<proteinExistence type="inferred from homology"/>
<gene>
    <name evidence="5" type="ORF">DPM12_11630</name>
</gene>
<feature type="region of interest" description="Disordered" evidence="2">
    <location>
        <begin position="208"/>
        <end position="242"/>
    </location>
</feature>
<dbReference type="Pfam" id="PF01738">
    <property type="entry name" value="DLH"/>
    <property type="match status" value="1"/>
</dbReference>
<evidence type="ECO:0000259" key="4">
    <source>
        <dbReference type="Pfam" id="PF01738"/>
    </source>
</evidence>
<evidence type="ECO:0000259" key="3">
    <source>
        <dbReference type="Pfam" id="PF00156"/>
    </source>
</evidence>
<accession>A0A329QQV0</accession>